<dbReference type="RefSeq" id="XP_001384467.2">
    <property type="nucleotide sequence ID" value="XM_001384430.1"/>
</dbReference>
<evidence type="ECO:0000256" key="2">
    <source>
        <dbReference type="ARBA" id="ARBA00022771"/>
    </source>
</evidence>
<dbReference type="Gene3D" id="3.30.40.10">
    <property type="entry name" value="Zinc/RING finger domain, C3HC4 (zinc finger)"/>
    <property type="match status" value="2"/>
</dbReference>
<feature type="region of interest" description="Disordered" evidence="6">
    <location>
        <begin position="1"/>
        <end position="21"/>
    </location>
</feature>
<dbReference type="PROSITE" id="PS00518">
    <property type="entry name" value="ZF_RING_1"/>
    <property type="match status" value="1"/>
</dbReference>
<dbReference type="Proteomes" id="UP000002258">
    <property type="component" value="Chromosome 4"/>
</dbReference>
<evidence type="ECO:0000256" key="6">
    <source>
        <dbReference type="SAM" id="MobiDB-lite"/>
    </source>
</evidence>
<protein>
    <recommendedName>
        <fullName evidence="7">RING-type domain-containing protein</fullName>
    </recommendedName>
</protein>
<dbReference type="OrthoDB" id="1630758at2759"/>
<keyword evidence="9" id="KW-1185">Reference proteome</keyword>
<dbReference type="GO" id="GO:0008270">
    <property type="term" value="F:zinc ion binding"/>
    <property type="evidence" value="ECO:0007669"/>
    <property type="project" value="UniProtKB-KW"/>
</dbReference>
<dbReference type="InParanoid" id="A3LTM3"/>
<keyword evidence="5" id="KW-0175">Coiled coil</keyword>
<dbReference type="HOGENOM" id="CLU_019709_1_1_1"/>
<organism evidence="8 9">
    <name type="scientific">Scheffersomyces stipitis (strain ATCC 58785 / CBS 6054 / NBRC 10063 / NRRL Y-11545)</name>
    <name type="common">Yeast</name>
    <name type="synonym">Pichia stipitis</name>
    <dbReference type="NCBI Taxonomy" id="322104"/>
    <lineage>
        <taxon>Eukaryota</taxon>
        <taxon>Fungi</taxon>
        <taxon>Dikarya</taxon>
        <taxon>Ascomycota</taxon>
        <taxon>Saccharomycotina</taxon>
        <taxon>Pichiomycetes</taxon>
        <taxon>Debaryomycetaceae</taxon>
        <taxon>Scheffersomyces</taxon>
    </lineage>
</organism>
<dbReference type="PANTHER" id="PTHR10131">
    <property type="entry name" value="TNF RECEPTOR ASSOCIATED FACTOR"/>
    <property type="match status" value="1"/>
</dbReference>
<dbReference type="PANTHER" id="PTHR10131:SF94">
    <property type="entry name" value="TNF RECEPTOR-ASSOCIATED FACTOR 4"/>
    <property type="match status" value="1"/>
</dbReference>
<gene>
    <name evidence="8" type="ORF">PICST_83076</name>
</gene>
<dbReference type="EMBL" id="CP000498">
    <property type="protein sequence ID" value="ABN66438.2"/>
    <property type="molecule type" value="Genomic_DNA"/>
</dbReference>
<keyword evidence="3" id="KW-0862">Zinc</keyword>
<evidence type="ECO:0000256" key="1">
    <source>
        <dbReference type="ARBA" id="ARBA00022723"/>
    </source>
</evidence>
<dbReference type="SUPFAM" id="SSF57850">
    <property type="entry name" value="RING/U-box"/>
    <property type="match status" value="1"/>
</dbReference>
<dbReference type="eggNOG" id="KOG0297">
    <property type="taxonomic scope" value="Eukaryota"/>
</dbReference>
<keyword evidence="2 4" id="KW-0863">Zinc-finger</keyword>
<dbReference type="SUPFAM" id="SSF49599">
    <property type="entry name" value="TRAF domain-like"/>
    <property type="match status" value="1"/>
</dbReference>
<reference evidence="8 9" key="1">
    <citation type="journal article" date="2007" name="Nat. Biotechnol.">
        <title>Genome sequence of the lignocellulose-bioconverting and xylose-fermenting yeast Pichia stipitis.</title>
        <authorList>
            <person name="Jeffries T.W."/>
            <person name="Grigoriev I.V."/>
            <person name="Grimwood J."/>
            <person name="Laplaza J.M."/>
            <person name="Aerts A."/>
            <person name="Salamov A."/>
            <person name="Schmutz J."/>
            <person name="Lindquist E."/>
            <person name="Dehal P."/>
            <person name="Shapiro H."/>
            <person name="Jin Y.S."/>
            <person name="Passoth V."/>
            <person name="Richardson P.M."/>
        </authorList>
    </citation>
    <scope>NUCLEOTIDE SEQUENCE [LARGE SCALE GENOMIC DNA]</scope>
    <source>
        <strain evidence="9">ATCC 58785 / CBS 6054 / NBRC 10063 / NRRL Y-11545</strain>
    </source>
</reference>
<proteinExistence type="predicted"/>
<evidence type="ECO:0000313" key="8">
    <source>
        <dbReference type="EMBL" id="ABN66438.2"/>
    </source>
</evidence>
<feature type="coiled-coil region" evidence="5">
    <location>
        <begin position="294"/>
        <end position="321"/>
    </location>
</feature>
<evidence type="ECO:0000256" key="3">
    <source>
        <dbReference type="ARBA" id="ARBA00022833"/>
    </source>
</evidence>
<dbReference type="KEGG" id="pic:PICST_83076"/>
<evidence type="ECO:0000313" key="9">
    <source>
        <dbReference type="Proteomes" id="UP000002258"/>
    </source>
</evidence>
<evidence type="ECO:0000259" key="7">
    <source>
        <dbReference type="PROSITE" id="PS50089"/>
    </source>
</evidence>
<sequence length="470" mass="53596">MSELSSSNSSDGSESQSINDYDDSVEIKSYATSFDLLTSESRPDLRNTKYKSSTDHLNCPICQQPFMEPLTTICGHTFCKECIYECLKMAKSNQQSSGSDSLSGYCPLDRTPIDSANINDLFPTPLLISNLIDDLKVYCLNHERGCEWDGSRWELERHVLIDCGFTGVKCGGVRYENKNAVCQLLIERRFADENHGCSHQVFQCNFCNQELTKMTESDHLENECLFNYQTCELCSNDMIPLKNLSKHQENCSKIGMVKCPAHEIGCKWVGSNETSLEIHQQGNNCQLSHFLPYYHKINDKVDSLTEENRFLQKQINKILDSIVQGKITNLGYNESIEEINKFKTIEDQDKLLYLNFEIDRLKFEFNEKIMPFINKHTMNEQETVINNLTHDNFMMKEDLNLQRVLINSLRKQLQFLLFSRNSARTGAFGTGGMVGSMGAAPNVLLMDDVANELLEASSRSSSEERLNLKL</sequence>
<dbReference type="InterPro" id="IPR013083">
    <property type="entry name" value="Znf_RING/FYVE/PHD"/>
</dbReference>
<dbReference type="STRING" id="322104.A3LTM3"/>
<dbReference type="AlphaFoldDB" id="A3LTM3"/>
<feature type="domain" description="RING-type" evidence="7">
    <location>
        <begin position="59"/>
        <end position="110"/>
    </location>
</feature>
<dbReference type="InterPro" id="IPR027370">
    <property type="entry name" value="Znf-RING_euk"/>
</dbReference>
<evidence type="ECO:0000256" key="5">
    <source>
        <dbReference type="SAM" id="Coils"/>
    </source>
</evidence>
<dbReference type="GeneID" id="4839045"/>
<dbReference type="InterPro" id="IPR017907">
    <property type="entry name" value="Znf_RING_CS"/>
</dbReference>
<dbReference type="PROSITE" id="PS50089">
    <property type="entry name" value="ZF_RING_2"/>
    <property type="match status" value="1"/>
</dbReference>
<evidence type="ECO:0000256" key="4">
    <source>
        <dbReference type="PROSITE-ProRule" id="PRU00175"/>
    </source>
</evidence>
<keyword evidence="1" id="KW-0479">Metal-binding</keyword>
<dbReference type="Pfam" id="PF13445">
    <property type="entry name" value="zf-RING_UBOX"/>
    <property type="match status" value="1"/>
</dbReference>
<name>A3LTM3_PICST</name>
<dbReference type="SMART" id="SM00184">
    <property type="entry name" value="RING"/>
    <property type="match status" value="1"/>
</dbReference>
<dbReference type="OMA" id="PLTTICG"/>
<dbReference type="InterPro" id="IPR001841">
    <property type="entry name" value="Znf_RING"/>
</dbReference>
<feature type="compositionally biased region" description="Low complexity" evidence="6">
    <location>
        <begin position="1"/>
        <end position="17"/>
    </location>
</feature>
<accession>A3LTM3</accession>